<keyword evidence="2" id="KW-0472">Membrane</keyword>
<gene>
    <name evidence="3" type="ORF">ACFSJT_10555</name>
</gene>
<evidence type="ECO:0000256" key="2">
    <source>
        <dbReference type="SAM" id="Phobius"/>
    </source>
</evidence>
<feature type="region of interest" description="Disordered" evidence="1">
    <location>
        <begin position="214"/>
        <end position="237"/>
    </location>
</feature>
<keyword evidence="2" id="KW-0812">Transmembrane</keyword>
<sequence length="473" mass="53931">MANPKDIGKAFKEKLKNFDRSQSHLTWEDIEPKLPQKERNRLSYWGRTSSIVIPLLLLTYIIFNAYENTLSKDDPSLIVLETSLTEDNCVESDEEENNQRPIPNTHITITDTIEKIVLNANDNNSNKNSNSIVNVKPIHNNNTSSVINTSKLQSKAKVERNPEKSSQLELVNQKEKITKQEKNKLTTSKFDRQIGLKNSKALSTLEDNATRIKQVEDEEKNIGEEAENKSTSEKDTRITNRKKKDTLIFMHPKKKKVYQKFSFGLHIAPTYNITSNGSLISDRLSDNTSTGKISLGYGITVKSYFSKKMALRVGYNHLKLSNKTKNRILTELPAYIQNEWSLQASNEIIENESQIDLIQKLIYDEISVGLQYQLSDKRQITTSLVGGLNLLFYAKNNIVIKASAGDFTIRGEDNIKKIGLGLYLGSNLKYKLSDNLFVNFDPLINYQLQEASKNLESYNLFYFTIQSGLSFEF</sequence>
<feature type="transmembrane region" description="Helical" evidence="2">
    <location>
        <begin position="44"/>
        <end position="63"/>
    </location>
</feature>
<proteinExistence type="predicted"/>
<protein>
    <recommendedName>
        <fullName evidence="5">Outer membrane protein beta-barrel domain-containing protein</fullName>
    </recommendedName>
</protein>
<dbReference type="EMBL" id="JBHUHY010000009">
    <property type="protein sequence ID" value="MFD2187228.1"/>
    <property type="molecule type" value="Genomic_DNA"/>
</dbReference>
<evidence type="ECO:0000256" key="1">
    <source>
        <dbReference type="SAM" id="MobiDB-lite"/>
    </source>
</evidence>
<evidence type="ECO:0000313" key="3">
    <source>
        <dbReference type="EMBL" id="MFD2187228.1"/>
    </source>
</evidence>
<feature type="region of interest" description="Disordered" evidence="1">
    <location>
        <begin position="120"/>
        <end position="167"/>
    </location>
</feature>
<feature type="compositionally biased region" description="Polar residues" evidence="1">
    <location>
        <begin position="139"/>
        <end position="153"/>
    </location>
</feature>
<keyword evidence="2" id="KW-1133">Transmembrane helix</keyword>
<keyword evidence="4" id="KW-1185">Reference proteome</keyword>
<accession>A0ABW5AW90</accession>
<comment type="caution">
    <text evidence="3">The sequence shown here is derived from an EMBL/GenBank/DDBJ whole genome shotgun (WGS) entry which is preliminary data.</text>
</comment>
<dbReference type="Proteomes" id="UP001597344">
    <property type="component" value="Unassembled WGS sequence"/>
</dbReference>
<evidence type="ECO:0000313" key="4">
    <source>
        <dbReference type="Proteomes" id="UP001597344"/>
    </source>
</evidence>
<reference evidence="4" key="1">
    <citation type="journal article" date="2019" name="Int. J. Syst. Evol. Microbiol.">
        <title>The Global Catalogue of Microorganisms (GCM) 10K type strain sequencing project: providing services to taxonomists for standard genome sequencing and annotation.</title>
        <authorList>
            <consortium name="The Broad Institute Genomics Platform"/>
            <consortium name="The Broad Institute Genome Sequencing Center for Infectious Disease"/>
            <person name="Wu L."/>
            <person name="Ma J."/>
        </authorList>
    </citation>
    <scope>NUCLEOTIDE SEQUENCE [LARGE SCALE GENOMIC DNA]</scope>
    <source>
        <strain evidence="4">DT92</strain>
    </source>
</reference>
<feature type="compositionally biased region" description="Low complexity" evidence="1">
    <location>
        <begin position="120"/>
        <end position="135"/>
    </location>
</feature>
<name>A0ABW5AW90_9FLAO</name>
<dbReference type="RefSeq" id="WP_378320224.1">
    <property type="nucleotide sequence ID" value="NZ_JBHUHY010000009.1"/>
</dbReference>
<organism evidence="3 4">
    <name type="scientific">Aquimarina celericrescens</name>
    <dbReference type="NCBI Taxonomy" id="1964542"/>
    <lineage>
        <taxon>Bacteria</taxon>
        <taxon>Pseudomonadati</taxon>
        <taxon>Bacteroidota</taxon>
        <taxon>Flavobacteriia</taxon>
        <taxon>Flavobacteriales</taxon>
        <taxon>Flavobacteriaceae</taxon>
        <taxon>Aquimarina</taxon>
    </lineage>
</organism>
<evidence type="ECO:0008006" key="5">
    <source>
        <dbReference type="Google" id="ProtNLM"/>
    </source>
</evidence>